<dbReference type="Pfam" id="PF13646">
    <property type="entry name" value="HEAT_2"/>
    <property type="match status" value="1"/>
</dbReference>
<dbReference type="GO" id="GO:0016706">
    <property type="term" value="F:2-oxoglutarate-dependent dioxygenase activity"/>
    <property type="evidence" value="ECO:0007669"/>
    <property type="project" value="UniProtKB-ARBA"/>
</dbReference>
<dbReference type="InterPro" id="IPR008775">
    <property type="entry name" value="Phytyl_CoA_dOase-like"/>
</dbReference>
<comment type="caution">
    <text evidence="1">The sequence shown here is derived from an EMBL/GenBank/DDBJ whole genome shotgun (WGS) entry which is preliminary data.</text>
</comment>
<protein>
    <recommendedName>
        <fullName evidence="2">Phytanoyl-CoA dioxygenase</fullName>
    </recommendedName>
</protein>
<dbReference type="AlphaFoldDB" id="A0A6B1DQT4"/>
<dbReference type="InterPro" id="IPR011989">
    <property type="entry name" value="ARM-like"/>
</dbReference>
<evidence type="ECO:0000313" key="1">
    <source>
        <dbReference type="EMBL" id="MYD89511.1"/>
    </source>
</evidence>
<sequence>MDARIDASSRTPRQERYGTPVRLTDAQMQHYLTEGFVVLQSQVPPEVHEHIRNRCEEIFETTGNPGNDILEMNPVIQLIFTDPVIRGALISILGEDCFMYPHRHCHQNVSGTPAQRNHKDSYEDDINVHHHRSRWAMAMYYPQRVTAAMGPTGITPGSQYFSDPASLADLTEIGVEGDAGTVVIVHYDLWHRALRNDSGRSRYMLKFLFCRASEPTRPAWDNREVDWKTPGGRKGDAMEPLWDAMWRWNRGETVYCPVRADAEPAVEHLVSGPEIMRLRSAYMISPDTMASTSNLFDLWRYEADDAEQRARTREYTNPCEHTIGYALGGLGAAGLSVLATALASEDWRIRGCASDVIGDIGLEAQSLAPQLVARLQDSSAWVRRNATEALGVLGSGSEEVTEALGQALGDADYLVGHNAALSLRKLGQATDNTIERLQEMSVHPELYRRKNALMALEVLLP</sequence>
<evidence type="ECO:0008006" key="2">
    <source>
        <dbReference type="Google" id="ProtNLM"/>
    </source>
</evidence>
<name>A0A6B1DQT4_9CHLR</name>
<dbReference type="Gene3D" id="1.25.10.10">
    <property type="entry name" value="Leucine-rich Repeat Variant"/>
    <property type="match status" value="1"/>
</dbReference>
<dbReference type="SUPFAM" id="SSF48371">
    <property type="entry name" value="ARM repeat"/>
    <property type="match status" value="1"/>
</dbReference>
<dbReference type="InterPro" id="IPR016024">
    <property type="entry name" value="ARM-type_fold"/>
</dbReference>
<gene>
    <name evidence="1" type="ORF">F4Y08_04100</name>
</gene>
<dbReference type="Gene3D" id="2.60.120.620">
    <property type="entry name" value="q2cbj1_9rhob like domain"/>
    <property type="match status" value="1"/>
</dbReference>
<dbReference type="Pfam" id="PF05721">
    <property type="entry name" value="PhyH"/>
    <property type="match status" value="1"/>
</dbReference>
<organism evidence="1">
    <name type="scientific">Caldilineaceae bacterium SB0662_bin_9</name>
    <dbReference type="NCBI Taxonomy" id="2605258"/>
    <lineage>
        <taxon>Bacteria</taxon>
        <taxon>Bacillati</taxon>
        <taxon>Chloroflexota</taxon>
        <taxon>Caldilineae</taxon>
        <taxon>Caldilineales</taxon>
        <taxon>Caldilineaceae</taxon>
    </lineage>
</organism>
<dbReference type="EMBL" id="VXPY01000025">
    <property type="protein sequence ID" value="MYD89511.1"/>
    <property type="molecule type" value="Genomic_DNA"/>
</dbReference>
<reference evidence="1" key="1">
    <citation type="submission" date="2019-09" db="EMBL/GenBank/DDBJ databases">
        <title>Characterisation of the sponge microbiome using genome-centric metagenomics.</title>
        <authorList>
            <person name="Engelberts J.P."/>
            <person name="Robbins S.J."/>
            <person name="De Goeij J.M."/>
            <person name="Aranda M."/>
            <person name="Bell S.C."/>
            <person name="Webster N.S."/>
        </authorList>
    </citation>
    <scope>NUCLEOTIDE SEQUENCE</scope>
    <source>
        <strain evidence="1">SB0662_bin_9</strain>
    </source>
</reference>
<proteinExistence type="predicted"/>
<accession>A0A6B1DQT4</accession>
<dbReference type="SUPFAM" id="SSF51197">
    <property type="entry name" value="Clavaminate synthase-like"/>
    <property type="match status" value="1"/>
</dbReference>